<evidence type="ECO:0000313" key="1">
    <source>
        <dbReference type="EMBL" id="MCD9641328.1"/>
    </source>
</evidence>
<accession>A0ABS8V2M7</accession>
<comment type="caution">
    <text evidence="1">The sequence shown here is derived from an EMBL/GenBank/DDBJ whole genome shotgun (WGS) entry which is preliminary data.</text>
</comment>
<dbReference type="EMBL" id="JACEIK010003332">
    <property type="protein sequence ID" value="MCD9641328.1"/>
    <property type="molecule type" value="Genomic_DNA"/>
</dbReference>
<keyword evidence="2" id="KW-1185">Reference proteome</keyword>
<reference evidence="1 2" key="1">
    <citation type="journal article" date="2021" name="BMC Genomics">
        <title>Datura genome reveals duplications of psychoactive alkaloid biosynthetic genes and high mutation rate following tissue culture.</title>
        <authorList>
            <person name="Rajewski A."/>
            <person name="Carter-House D."/>
            <person name="Stajich J."/>
            <person name="Litt A."/>
        </authorList>
    </citation>
    <scope>NUCLEOTIDE SEQUENCE [LARGE SCALE GENOMIC DNA]</scope>
    <source>
        <strain evidence="1">AR-01</strain>
    </source>
</reference>
<name>A0ABS8V2M7_DATST</name>
<sequence>MLREGKLESGWYVQEKIFRSDIRHDRKWWYFRSSDNTSPALFRFHQILDPDEHIYHGPNDACLHSANHTYLLPQVGRNVLRFFINS</sequence>
<proteinExistence type="predicted"/>
<organism evidence="1 2">
    <name type="scientific">Datura stramonium</name>
    <name type="common">Jimsonweed</name>
    <name type="synonym">Common thornapple</name>
    <dbReference type="NCBI Taxonomy" id="4076"/>
    <lineage>
        <taxon>Eukaryota</taxon>
        <taxon>Viridiplantae</taxon>
        <taxon>Streptophyta</taxon>
        <taxon>Embryophyta</taxon>
        <taxon>Tracheophyta</taxon>
        <taxon>Spermatophyta</taxon>
        <taxon>Magnoliopsida</taxon>
        <taxon>eudicotyledons</taxon>
        <taxon>Gunneridae</taxon>
        <taxon>Pentapetalae</taxon>
        <taxon>asterids</taxon>
        <taxon>lamiids</taxon>
        <taxon>Solanales</taxon>
        <taxon>Solanaceae</taxon>
        <taxon>Solanoideae</taxon>
        <taxon>Datureae</taxon>
        <taxon>Datura</taxon>
    </lineage>
</organism>
<evidence type="ECO:0000313" key="2">
    <source>
        <dbReference type="Proteomes" id="UP000823775"/>
    </source>
</evidence>
<dbReference type="Proteomes" id="UP000823775">
    <property type="component" value="Unassembled WGS sequence"/>
</dbReference>
<protein>
    <submittedName>
        <fullName evidence="1">Uncharacterized protein</fullName>
    </submittedName>
</protein>
<gene>
    <name evidence="1" type="ORF">HAX54_027480</name>
</gene>